<evidence type="ECO:0000256" key="4">
    <source>
        <dbReference type="SAM" id="MobiDB-lite"/>
    </source>
</evidence>
<feature type="compositionally biased region" description="Pro residues" evidence="4">
    <location>
        <begin position="342"/>
        <end position="353"/>
    </location>
</feature>
<dbReference type="AlphaFoldDB" id="A0AAD8SNA8"/>
<reference evidence="8" key="1">
    <citation type="submission" date="2023-07" db="EMBL/GenBank/DDBJ databases">
        <title>A chromosome-level genome assembly of Lolium multiflorum.</title>
        <authorList>
            <person name="Chen Y."/>
            <person name="Copetti D."/>
            <person name="Kolliker R."/>
            <person name="Studer B."/>
        </authorList>
    </citation>
    <scope>NUCLEOTIDE SEQUENCE</scope>
    <source>
        <strain evidence="8">02402/16</strain>
        <tissue evidence="8">Leaf</tissue>
    </source>
</reference>
<sequence length="800" mass="85884">MYPSSLLTILLSLFLIQRTHADCETVACGNLTVKYPFWLGMPSQPPPEMSCGQPAFELLCTGNGSSSTASLRGSAIRVLSIDYGASSFVASHGRVAVGNDGVCRTDFNMSSSLSLSPFKISPSNRAMCFLYNCNGTEPRGRGYMNITAGCGRSILAYLAGSYDRDRPPAILAGSCTFAYLPVLRSEAETMTAANYSRLLKSGFILEWSATSVGDCSACIASGGQCRYINEYAAFACLCPNNRKNGSTCSDRRHRRRLRDAAGFLRRRHCRRPPRAPRRRRCRRRRPLLSQQELSTAIRDLATAVQGIRLYLIGTQGMTTPPLPPPRRLPDRAGSPTGQGAPAPSPASPPPPPWASWQPTPSASPASLPQGVPIQRIQFPPSPSRLPAWVTATEPPPVYSAAPAPPVYTTAGDPPRPSFPDPPHARFAEPSAGRAEYPAQGATGLAPPRYAKLEFATYDGVEDPLNGSTSASSSSGDSVPGRTGRGSPRTTSAAPPTCRLAELGRLAFTTTVQDFADRFQALACHAPGVTGQQRAELFIGGLPDHIRVDVELQAPQDLQTAMHYARAYERRAQAVQQAPGPRHPRRPASSDGRGCQPPRPTRTDRARPRGYTHTVDVEEGDPTTGPVAAAPETAGPPDAAATAFVVSLHALTGIRHERTMLLPVTIQGEPLVALLDTGSTHNFLPAATMRRLALQPTGGDTLRVTVANGDRLHCHGVVQHVPLTIGDEHFVITCADIDLGCFDFILGVDFLRTLGPILWDFDALTMTFWRQGRHIRWEGLGGTSHRSCSSSPGPTTPSTPS</sequence>
<feature type="signal peptide" evidence="5">
    <location>
        <begin position="1"/>
        <end position="21"/>
    </location>
</feature>
<dbReference type="Gene3D" id="2.40.70.10">
    <property type="entry name" value="Acid Proteases"/>
    <property type="match status" value="1"/>
</dbReference>
<keyword evidence="9" id="KW-1185">Reference proteome</keyword>
<evidence type="ECO:0000313" key="9">
    <source>
        <dbReference type="Proteomes" id="UP001231189"/>
    </source>
</evidence>
<organism evidence="8 9">
    <name type="scientific">Lolium multiflorum</name>
    <name type="common">Italian ryegrass</name>
    <name type="synonym">Lolium perenne subsp. multiflorum</name>
    <dbReference type="NCBI Taxonomy" id="4521"/>
    <lineage>
        <taxon>Eukaryota</taxon>
        <taxon>Viridiplantae</taxon>
        <taxon>Streptophyta</taxon>
        <taxon>Embryophyta</taxon>
        <taxon>Tracheophyta</taxon>
        <taxon>Spermatophyta</taxon>
        <taxon>Magnoliopsida</taxon>
        <taxon>Liliopsida</taxon>
        <taxon>Poales</taxon>
        <taxon>Poaceae</taxon>
        <taxon>BOP clade</taxon>
        <taxon>Pooideae</taxon>
        <taxon>Poodae</taxon>
        <taxon>Poeae</taxon>
        <taxon>Poeae Chloroplast Group 2 (Poeae type)</taxon>
        <taxon>Loliodinae</taxon>
        <taxon>Loliinae</taxon>
        <taxon>Lolium</taxon>
    </lineage>
</organism>
<feature type="compositionally biased region" description="Low complexity" evidence="4">
    <location>
        <begin position="467"/>
        <end position="477"/>
    </location>
</feature>
<dbReference type="EMBL" id="JAUUTY010000003">
    <property type="protein sequence ID" value="KAK1660617.1"/>
    <property type="molecule type" value="Genomic_DNA"/>
</dbReference>
<evidence type="ECO:0000256" key="3">
    <source>
        <dbReference type="ARBA" id="ARBA00023180"/>
    </source>
</evidence>
<dbReference type="Pfam" id="PF13650">
    <property type="entry name" value="Asp_protease_2"/>
    <property type="match status" value="1"/>
</dbReference>
<feature type="compositionally biased region" description="Low complexity" evidence="4">
    <location>
        <begin position="354"/>
        <end position="366"/>
    </location>
</feature>
<evidence type="ECO:0000256" key="1">
    <source>
        <dbReference type="ARBA" id="ARBA00004167"/>
    </source>
</evidence>
<feature type="region of interest" description="Disordered" evidence="4">
    <location>
        <begin position="314"/>
        <end position="379"/>
    </location>
</feature>
<dbReference type="PANTHER" id="PTHR33138:SF24">
    <property type="entry name" value="WALL-ASSOCIATED RECEPTOR KINASE GALACTURONAN-BINDING DOMAIN-CONTAINING PROTEIN"/>
    <property type="match status" value="1"/>
</dbReference>
<feature type="region of interest" description="Disordered" evidence="4">
    <location>
        <begin position="571"/>
        <end position="634"/>
    </location>
</feature>
<keyword evidence="3" id="KW-0325">Glycoprotein</keyword>
<feature type="region of interest" description="Disordered" evidence="4">
    <location>
        <begin position="266"/>
        <end position="286"/>
    </location>
</feature>
<dbReference type="GO" id="GO:0016020">
    <property type="term" value="C:membrane"/>
    <property type="evidence" value="ECO:0007669"/>
    <property type="project" value="UniProtKB-SubCell"/>
</dbReference>
<evidence type="ECO:0000256" key="2">
    <source>
        <dbReference type="ARBA" id="ARBA00022729"/>
    </source>
</evidence>
<feature type="domain" description="Wall-associated receptor kinase galacturonan-binding" evidence="6">
    <location>
        <begin position="23"/>
        <end position="88"/>
    </location>
</feature>
<feature type="region of interest" description="Disordered" evidence="4">
    <location>
        <begin position="781"/>
        <end position="800"/>
    </location>
</feature>
<dbReference type="GO" id="GO:0006508">
    <property type="term" value="P:proteolysis"/>
    <property type="evidence" value="ECO:0007669"/>
    <property type="project" value="InterPro"/>
</dbReference>
<evidence type="ECO:0000313" key="8">
    <source>
        <dbReference type="EMBL" id="KAK1660617.1"/>
    </source>
</evidence>
<evidence type="ECO:0000259" key="6">
    <source>
        <dbReference type="Pfam" id="PF13947"/>
    </source>
</evidence>
<gene>
    <name evidence="8" type="ORF">QYE76_048776</name>
</gene>
<name>A0AAD8SNA8_LOLMU</name>
<dbReference type="Pfam" id="PF14380">
    <property type="entry name" value="WAK_assoc"/>
    <property type="match status" value="1"/>
</dbReference>
<feature type="region of interest" description="Disordered" evidence="4">
    <location>
        <begin position="462"/>
        <end position="495"/>
    </location>
</feature>
<dbReference type="InterPro" id="IPR001969">
    <property type="entry name" value="Aspartic_peptidase_AS"/>
</dbReference>
<proteinExistence type="predicted"/>
<dbReference type="Pfam" id="PF13947">
    <property type="entry name" value="GUB_WAK_bind"/>
    <property type="match status" value="1"/>
</dbReference>
<dbReference type="PROSITE" id="PS00141">
    <property type="entry name" value="ASP_PROTEASE"/>
    <property type="match status" value="1"/>
</dbReference>
<comment type="subcellular location">
    <subcellularLocation>
        <location evidence="1">Membrane</location>
        <topology evidence="1">Single-pass membrane protein</topology>
    </subcellularLocation>
</comment>
<keyword evidence="2 5" id="KW-0732">Signal</keyword>
<dbReference type="GO" id="GO:0004190">
    <property type="term" value="F:aspartic-type endopeptidase activity"/>
    <property type="evidence" value="ECO:0007669"/>
    <property type="project" value="InterPro"/>
</dbReference>
<evidence type="ECO:0000259" key="7">
    <source>
        <dbReference type="Pfam" id="PF14380"/>
    </source>
</evidence>
<dbReference type="GO" id="GO:0030247">
    <property type="term" value="F:polysaccharide binding"/>
    <property type="evidence" value="ECO:0007669"/>
    <property type="project" value="InterPro"/>
</dbReference>
<comment type="caution">
    <text evidence="8">The sequence shown here is derived from an EMBL/GenBank/DDBJ whole genome shotgun (WGS) entry which is preliminary data.</text>
</comment>
<dbReference type="InterPro" id="IPR021109">
    <property type="entry name" value="Peptidase_aspartic_dom_sf"/>
</dbReference>
<feature type="domain" description="Wall-associated receptor kinase C-terminal" evidence="7">
    <location>
        <begin position="172"/>
        <end position="240"/>
    </location>
</feature>
<feature type="chain" id="PRO_5042079890" evidence="5">
    <location>
        <begin position="22"/>
        <end position="800"/>
    </location>
</feature>
<feature type="region of interest" description="Disordered" evidence="4">
    <location>
        <begin position="401"/>
        <end position="444"/>
    </location>
</feature>
<dbReference type="Proteomes" id="UP001231189">
    <property type="component" value="Unassembled WGS sequence"/>
</dbReference>
<accession>A0AAD8SNA8</accession>
<dbReference type="CDD" id="cd00303">
    <property type="entry name" value="retropepsin_like"/>
    <property type="match status" value="1"/>
</dbReference>
<dbReference type="InterPro" id="IPR025287">
    <property type="entry name" value="WAK_GUB"/>
</dbReference>
<protein>
    <submittedName>
        <fullName evidence="8">Uncharacterized protein</fullName>
    </submittedName>
</protein>
<dbReference type="PANTHER" id="PTHR33138">
    <property type="entry name" value="OS01G0690200 PROTEIN"/>
    <property type="match status" value="1"/>
</dbReference>
<dbReference type="SUPFAM" id="SSF50630">
    <property type="entry name" value="Acid proteases"/>
    <property type="match status" value="1"/>
</dbReference>
<evidence type="ECO:0000256" key="5">
    <source>
        <dbReference type="SAM" id="SignalP"/>
    </source>
</evidence>
<feature type="compositionally biased region" description="Low complexity" evidence="4">
    <location>
        <begin position="332"/>
        <end position="341"/>
    </location>
</feature>
<dbReference type="InterPro" id="IPR032872">
    <property type="entry name" value="WAK_assoc_C"/>
</dbReference>